<dbReference type="RefSeq" id="WP_037438123.1">
    <property type="nucleotide sequence ID" value="NZ_JNFF01000016.1"/>
</dbReference>
<accession>A0A081PL72</accession>
<evidence type="ECO:0000313" key="1">
    <source>
        <dbReference type="EMBL" id="KEQ31445.1"/>
    </source>
</evidence>
<evidence type="ECO:0000313" key="2">
    <source>
        <dbReference type="Proteomes" id="UP000028007"/>
    </source>
</evidence>
<sequence>MERAEIKTLLETIEQQVSSSILGGMEDTYQELADLGYVILHDDSAHPSATITQKGIEFLENY</sequence>
<dbReference type="Proteomes" id="UP000028007">
    <property type="component" value="Unassembled WGS sequence"/>
</dbReference>
<comment type="caution">
    <text evidence="1">The sequence shown here is derived from an EMBL/GenBank/DDBJ whole genome shotgun (WGS) entry which is preliminary data.</text>
</comment>
<proteinExistence type="predicted"/>
<gene>
    <name evidence="1" type="ORF">N180_17255</name>
</gene>
<dbReference type="EMBL" id="JNFF01000016">
    <property type="protein sequence ID" value="KEQ31445.1"/>
    <property type="molecule type" value="Genomic_DNA"/>
</dbReference>
<organism evidence="1 2">
    <name type="scientific">Pedobacter antarcticus 4BY</name>
    <dbReference type="NCBI Taxonomy" id="1358423"/>
    <lineage>
        <taxon>Bacteria</taxon>
        <taxon>Pseudomonadati</taxon>
        <taxon>Bacteroidota</taxon>
        <taxon>Sphingobacteriia</taxon>
        <taxon>Sphingobacteriales</taxon>
        <taxon>Sphingobacteriaceae</taxon>
        <taxon>Pedobacter</taxon>
    </lineage>
</organism>
<dbReference type="OrthoDB" id="771249at2"/>
<keyword evidence="2" id="KW-1185">Reference proteome</keyword>
<name>A0A081PL72_9SPHI</name>
<protein>
    <submittedName>
        <fullName evidence="1">Uncharacterized protein</fullName>
    </submittedName>
</protein>
<reference evidence="1 2" key="1">
    <citation type="journal article" date="1992" name="Int. J. Syst. Bacteriol.">
        <title>Sphingobacterium antarcticus sp. nov. a Psychrotrophic Bacterium from the Soils of Schirmacher Oasis, Antarctica.</title>
        <authorList>
            <person name="Shivaji S."/>
            <person name="Ray M.K."/>
            <person name="Rao N.S."/>
            <person name="Saiserr L."/>
            <person name="Jagannadham M.V."/>
            <person name="Kumar G.S."/>
            <person name="Reddy G."/>
            <person name="Bhargava P.M."/>
        </authorList>
    </citation>
    <scope>NUCLEOTIDE SEQUENCE [LARGE SCALE GENOMIC DNA]</scope>
    <source>
        <strain evidence="1 2">4BY</strain>
    </source>
</reference>
<dbReference type="AlphaFoldDB" id="A0A081PL72"/>